<dbReference type="PROSITE" id="PS50811">
    <property type="entry name" value="WRKY"/>
    <property type="match status" value="1"/>
</dbReference>
<dbReference type="InterPro" id="IPR036576">
    <property type="entry name" value="WRKY_dom_sf"/>
</dbReference>
<sequence length="185" mass="20748">MAQKTVVIVRAEAKLGKHGGEAPPDYWSWRKYGQKPIKDSPYPRAYYRCSSSKGCSAKKQVERCKKDESLIIITYTSSDNHPGPVPSSLNKSINSSRIPFLNEDCRSSEKNRNVEDNYESSIVKCAQESTEKVQGEGDTISSSIEPVNCSMEDNDIFDELDELPLPSSFNSLVRSSIFYEKIIPP</sequence>
<keyword evidence="8" id="KW-1185">Reference proteome</keyword>
<keyword evidence="4" id="KW-0804">Transcription</keyword>
<gene>
    <name evidence="7" type="primary">WRKY35</name>
    <name evidence="7" type="ORF">MA16_Dca016988</name>
</gene>
<dbReference type="AlphaFoldDB" id="A0A2I0XES9"/>
<comment type="subcellular location">
    <subcellularLocation>
        <location evidence="1">Nucleus</location>
    </subcellularLocation>
</comment>
<dbReference type="EMBL" id="KZ501945">
    <property type="protein sequence ID" value="PKU86427.1"/>
    <property type="molecule type" value="Genomic_DNA"/>
</dbReference>
<accession>A0A2I0XES9</accession>
<evidence type="ECO:0000256" key="4">
    <source>
        <dbReference type="ARBA" id="ARBA00023163"/>
    </source>
</evidence>
<evidence type="ECO:0000256" key="2">
    <source>
        <dbReference type="ARBA" id="ARBA00023015"/>
    </source>
</evidence>
<dbReference type="GO" id="GO:0000976">
    <property type="term" value="F:transcription cis-regulatory region binding"/>
    <property type="evidence" value="ECO:0007669"/>
    <property type="project" value="TreeGrafter"/>
</dbReference>
<feature type="domain" description="WRKY" evidence="6">
    <location>
        <begin position="25"/>
        <end position="84"/>
    </location>
</feature>
<protein>
    <submittedName>
        <fullName evidence="7">Putative WRKY transcription factor 35</fullName>
    </submittedName>
</protein>
<evidence type="ECO:0000256" key="3">
    <source>
        <dbReference type="ARBA" id="ARBA00023125"/>
    </source>
</evidence>
<proteinExistence type="predicted"/>
<dbReference type="PANTHER" id="PTHR32096:SF18">
    <property type="entry name" value="DISEASE RESISTANCE PROTEIN RRS1B-RELATED"/>
    <property type="match status" value="1"/>
</dbReference>
<dbReference type="GO" id="GO:0003700">
    <property type="term" value="F:DNA-binding transcription factor activity"/>
    <property type="evidence" value="ECO:0007669"/>
    <property type="project" value="InterPro"/>
</dbReference>
<dbReference type="SUPFAM" id="SSF118290">
    <property type="entry name" value="WRKY DNA-binding domain"/>
    <property type="match status" value="1"/>
</dbReference>
<organism evidence="7 8">
    <name type="scientific">Dendrobium catenatum</name>
    <dbReference type="NCBI Taxonomy" id="906689"/>
    <lineage>
        <taxon>Eukaryota</taxon>
        <taxon>Viridiplantae</taxon>
        <taxon>Streptophyta</taxon>
        <taxon>Embryophyta</taxon>
        <taxon>Tracheophyta</taxon>
        <taxon>Spermatophyta</taxon>
        <taxon>Magnoliopsida</taxon>
        <taxon>Liliopsida</taxon>
        <taxon>Asparagales</taxon>
        <taxon>Orchidaceae</taxon>
        <taxon>Epidendroideae</taxon>
        <taxon>Malaxideae</taxon>
        <taxon>Dendrobiinae</taxon>
        <taxon>Dendrobium</taxon>
    </lineage>
</organism>
<keyword evidence="5" id="KW-0539">Nucleus</keyword>
<dbReference type="InterPro" id="IPR044810">
    <property type="entry name" value="WRKY_plant"/>
</dbReference>
<evidence type="ECO:0000259" key="6">
    <source>
        <dbReference type="PROSITE" id="PS50811"/>
    </source>
</evidence>
<dbReference type="Proteomes" id="UP000233837">
    <property type="component" value="Unassembled WGS sequence"/>
</dbReference>
<dbReference type="InterPro" id="IPR003657">
    <property type="entry name" value="WRKY_dom"/>
</dbReference>
<reference evidence="7 8" key="2">
    <citation type="journal article" date="2017" name="Nature">
        <title>The Apostasia genome and the evolution of orchids.</title>
        <authorList>
            <person name="Zhang G.Q."/>
            <person name="Liu K.W."/>
            <person name="Li Z."/>
            <person name="Lohaus R."/>
            <person name="Hsiao Y.Y."/>
            <person name="Niu S.C."/>
            <person name="Wang J.Y."/>
            <person name="Lin Y.C."/>
            <person name="Xu Q."/>
            <person name="Chen L.J."/>
            <person name="Yoshida K."/>
            <person name="Fujiwara S."/>
            <person name="Wang Z.W."/>
            <person name="Zhang Y.Q."/>
            <person name="Mitsuda N."/>
            <person name="Wang M."/>
            <person name="Liu G.H."/>
            <person name="Pecoraro L."/>
            <person name="Huang H.X."/>
            <person name="Xiao X.J."/>
            <person name="Lin M."/>
            <person name="Wu X.Y."/>
            <person name="Wu W.L."/>
            <person name="Chen Y.Y."/>
            <person name="Chang S.B."/>
            <person name="Sakamoto S."/>
            <person name="Ohme-Takagi M."/>
            <person name="Yagi M."/>
            <person name="Zeng S.J."/>
            <person name="Shen C.Y."/>
            <person name="Yeh C.M."/>
            <person name="Luo Y.B."/>
            <person name="Tsai W.C."/>
            <person name="Van de Peer Y."/>
            <person name="Liu Z.J."/>
        </authorList>
    </citation>
    <scope>NUCLEOTIDE SEQUENCE [LARGE SCALE GENOMIC DNA]</scope>
    <source>
        <tissue evidence="7">The whole plant</tissue>
    </source>
</reference>
<dbReference type="SMART" id="SM00774">
    <property type="entry name" value="WRKY"/>
    <property type="match status" value="1"/>
</dbReference>
<reference evidence="7 8" key="1">
    <citation type="journal article" date="2016" name="Sci. Rep.">
        <title>The Dendrobium catenatum Lindl. genome sequence provides insights into polysaccharide synthase, floral development and adaptive evolution.</title>
        <authorList>
            <person name="Zhang G.Q."/>
            <person name="Xu Q."/>
            <person name="Bian C."/>
            <person name="Tsai W.C."/>
            <person name="Yeh C.M."/>
            <person name="Liu K.W."/>
            <person name="Yoshida K."/>
            <person name="Zhang L.S."/>
            <person name="Chang S.B."/>
            <person name="Chen F."/>
            <person name="Shi Y."/>
            <person name="Su Y.Y."/>
            <person name="Zhang Y.Q."/>
            <person name="Chen L.J."/>
            <person name="Yin Y."/>
            <person name="Lin M."/>
            <person name="Huang H."/>
            <person name="Deng H."/>
            <person name="Wang Z.W."/>
            <person name="Zhu S.L."/>
            <person name="Zhao X."/>
            <person name="Deng C."/>
            <person name="Niu S.C."/>
            <person name="Huang J."/>
            <person name="Wang M."/>
            <person name="Liu G.H."/>
            <person name="Yang H.J."/>
            <person name="Xiao X.J."/>
            <person name="Hsiao Y.Y."/>
            <person name="Wu W.L."/>
            <person name="Chen Y.Y."/>
            <person name="Mitsuda N."/>
            <person name="Ohme-Takagi M."/>
            <person name="Luo Y.B."/>
            <person name="Van de Peer Y."/>
            <person name="Liu Z.J."/>
        </authorList>
    </citation>
    <scope>NUCLEOTIDE SEQUENCE [LARGE SCALE GENOMIC DNA]</scope>
    <source>
        <tissue evidence="7">The whole plant</tissue>
    </source>
</reference>
<evidence type="ECO:0000313" key="8">
    <source>
        <dbReference type="Proteomes" id="UP000233837"/>
    </source>
</evidence>
<dbReference type="Gene3D" id="2.20.25.80">
    <property type="entry name" value="WRKY domain"/>
    <property type="match status" value="1"/>
</dbReference>
<keyword evidence="3" id="KW-0238">DNA-binding</keyword>
<dbReference type="PANTHER" id="PTHR32096">
    <property type="entry name" value="WRKY TRANSCRIPTION FACTOR 30-RELATED-RELATED"/>
    <property type="match status" value="1"/>
</dbReference>
<evidence type="ECO:0000313" key="7">
    <source>
        <dbReference type="EMBL" id="PKU86427.1"/>
    </source>
</evidence>
<keyword evidence="2" id="KW-0805">Transcription regulation</keyword>
<dbReference type="Pfam" id="PF03106">
    <property type="entry name" value="WRKY"/>
    <property type="match status" value="1"/>
</dbReference>
<dbReference type="STRING" id="906689.A0A2I0XES9"/>
<dbReference type="GO" id="GO:0005634">
    <property type="term" value="C:nucleus"/>
    <property type="evidence" value="ECO:0007669"/>
    <property type="project" value="UniProtKB-SubCell"/>
</dbReference>
<name>A0A2I0XES9_9ASPA</name>
<evidence type="ECO:0000256" key="5">
    <source>
        <dbReference type="ARBA" id="ARBA00023242"/>
    </source>
</evidence>
<evidence type="ECO:0000256" key="1">
    <source>
        <dbReference type="ARBA" id="ARBA00004123"/>
    </source>
</evidence>